<proteinExistence type="predicted"/>
<evidence type="ECO:0000256" key="2">
    <source>
        <dbReference type="ARBA" id="ARBA00022840"/>
    </source>
</evidence>
<dbReference type="InterPro" id="IPR011009">
    <property type="entry name" value="Kinase-like_dom_sf"/>
</dbReference>
<protein>
    <recommendedName>
        <fullName evidence="5">Protein kinase domain-containing protein</fullName>
    </recommendedName>
</protein>
<evidence type="ECO:0000256" key="3">
    <source>
        <dbReference type="PROSITE-ProRule" id="PRU10141"/>
    </source>
</evidence>
<dbReference type="GO" id="GO:0005737">
    <property type="term" value="C:cytoplasm"/>
    <property type="evidence" value="ECO:0007669"/>
    <property type="project" value="TreeGrafter"/>
</dbReference>
<dbReference type="STRING" id="47428.A0A284QQF9"/>
<dbReference type="AlphaFoldDB" id="A0A284QQF9"/>
<dbReference type="PANTHER" id="PTHR24346">
    <property type="entry name" value="MAP/MICROTUBULE AFFINITY-REGULATING KINASE"/>
    <property type="match status" value="1"/>
</dbReference>
<feature type="binding site" evidence="3">
    <location>
        <position position="79"/>
    </location>
    <ligand>
        <name>ATP</name>
        <dbReference type="ChEBI" id="CHEBI:30616"/>
    </ligand>
</feature>
<dbReference type="InterPro" id="IPR008271">
    <property type="entry name" value="Ser/Thr_kinase_AS"/>
</dbReference>
<keyword evidence="1 3" id="KW-0547">Nucleotide-binding</keyword>
<feature type="region of interest" description="Disordered" evidence="4">
    <location>
        <begin position="461"/>
        <end position="616"/>
    </location>
</feature>
<dbReference type="InterPro" id="IPR000719">
    <property type="entry name" value="Prot_kinase_dom"/>
</dbReference>
<dbReference type="EMBL" id="FUEG01000001">
    <property type="protein sequence ID" value="SJK98673.1"/>
    <property type="molecule type" value="Genomic_DNA"/>
</dbReference>
<feature type="compositionally biased region" description="Polar residues" evidence="4">
    <location>
        <begin position="541"/>
        <end position="552"/>
    </location>
</feature>
<dbReference type="Pfam" id="PF00069">
    <property type="entry name" value="Pkinase"/>
    <property type="match status" value="1"/>
</dbReference>
<dbReference type="PROSITE" id="PS00108">
    <property type="entry name" value="PROTEIN_KINASE_ST"/>
    <property type="match status" value="1"/>
</dbReference>
<dbReference type="GO" id="GO:0005524">
    <property type="term" value="F:ATP binding"/>
    <property type="evidence" value="ECO:0007669"/>
    <property type="project" value="UniProtKB-UniRule"/>
</dbReference>
<dbReference type="PROSITE" id="PS50011">
    <property type="entry name" value="PROTEIN_KINASE_DOM"/>
    <property type="match status" value="1"/>
</dbReference>
<evidence type="ECO:0000256" key="1">
    <source>
        <dbReference type="ARBA" id="ARBA00022741"/>
    </source>
</evidence>
<dbReference type="GO" id="GO:0035556">
    <property type="term" value="P:intracellular signal transduction"/>
    <property type="evidence" value="ECO:0007669"/>
    <property type="project" value="TreeGrafter"/>
</dbReference>
<organism evidence="6 7">
    <name type="scientific">Armillaria ostoyae</name>
    <name type="common">Armillaria root rot fungus</name>
    <dbReference type="NCBI Taxonomy" id="47428"/>
    <lineage>
        <taxon>Eukaryota</taxon>
        <taxon>Fungi</taxon>
        <taxon>Dikarya</taxon>
        <taxon>Basidiomycota</taxon>
        <taxon>Agaricomycotina</taxon>
        <taxon>Agaricomycetes</taxon>
        <taxon>Agaricomycetidae</taxon>
        <taxon>Agaricales</taxon>
        <taxon>Marasmiineae</taxon>
        <taxon>Physalacriaceae</taxon>
        <taxon>Armillaria</taxon>
    </lineage>
</organism>
<evidence type="ECO:0000259" key="5">
    <source>
        <dbReference type="PROSITE" id="PS50011"/>
    </source>
</evidence>
<gene>
    <name evidence="6" type="ORF">ARMOST_01942</name>
</gene>
<dbReference type="InterPro" id="IPR017441">
    <property type="entry name" value="Protein_kinase_ATP_BS"/>
</dbReference>
<dbReference type="Gene3D" id="1.10.510.10">
    <property type="entry name" value="Transferase(Phosphotransferase) domain 1"/>
    <property type="match status" value="1"/>
</dbReference>
<evidence type="ECO:0000256" key="4">
    <source>
        <dbReference type="SAM" id="MobiDB-lite"/>
    </source>
</evidence>
<dbReference type="SMART" id="SM00220">
    <property type="entry name" value="S_TKc"/>
    <property type="match status" value="1"/>
</dbReference>
<keyword evidence="7" id="KW-1185">Reference proteome</keyword>
<feature type="domain" description="Protein kinase" evidence="5">
    <location>
        <begin position="50"/>
        <end position="316"/>
    </location>
</feature>
<evidence type="ECO:0000313" key="7">
    <source>
        <dbReference type="Proteomes" id="UP000219338"/>
    </source>
</evidence>
<dbReference type="GO" id="GO:0004674">
    <property type="term" value="F:protein serine/threonine kinase activity"/>
    <property type="evidence" value="ECO:0007669"/>
    <property type="project" value="TreeGrafter"/>
</dbReference>
<dbReference type="SUPFAM" id="SSF56112">
    <property type="entry name" value="Protein kinase-like (PK-like)"/>
    <property type="match status" value="1"/>
</dbReference>
<dbReference type="PANTHER" id="PTHR24346:SF110">
    <property type="entry name" value="NON-SPECIFIC SERINE_THREONINE PROTEIN KINASE"/>
    <property type="match status" value="1"/>
</dbReference>
<name>A0A284QQF9_ARMOS</name>
<dbReference type="PROSITE" id="PS00107">
    <property type="entry name" value="PROTEIN_KINASE_ATP"/>
    <property type="match status" value="1"/>
</dbReference>
<feature type="region of interest" description="Disordered" evidence="4">
    <location>
        <begin position="690"/>
        <end position="713"/>
    </location>
</feature>
<dbReference type="OrthoDB" id="193931at2759"/>
<reference evidence="7" key="1">
    <citation type="journal article" date="2017" name="Nat. Ecol. Evol.">
        <title>Genome expansion and lineage-specific genetic innovations in the forest pathogenic fungi Armillaria.</title>
        <authorList>
            <person name="Sipos G."/>
            <person name="Prasanna A.N."/>
            <person name="Walter M.C."/>
            <person name="O'Connor E."/>
            <person name="Balint B."/>
            <person name="Krizsan K."/>
            <person name="Kiss B."/>
            <person name="Hess J."/>
            <person name="Varga T."/>
            <person name="Slot J."/>
            <person name="Riley R."/>
            <person name="Boka B."/>
            <person name="Rigling D."/>
            <person name="Barry K."/>
            <person name="Lee J."/>
            <person name="Mihaltcheva S."/>
            <person name="LaButti K."/>
            <person name="Lipzen A."/>
            <person name="Waldron R."/>
            <person name="Moloney N.M."/>
            <person name="Sperisen C."/>
            <person name="Kredics L."/>
            <person name="Vagvoelgyi C."/>
            <person name="Patrignani A."/>
            <person name="Fitzpatrick D."/>
            <person name="Nagy I."/>
            <person name="Doyle S."/>
            <person name="Anderson J.B."/>
            <person name="Grigoriev I.V."/>
            <person name="Gueldener U."/>
            <person name="Muensterkoetter M."/>
            <person name="Nagy L.G."/>
        </authorList>
    </citation>
    <scope>NUCLEOTIDE SEQUENCE [LARGE SCALE GENOMIC DNA]</scope>
    <source>
        <strain evidence="7">C18/9</strain>
    </source>
</reference>
<keyword evidence="2 3" id="KW-0067">ATP-binding</keyword>
<dbReference type="OMA" id="CAVIMAH"/>
<evidence type="ECO:0000313" key="6">
    <source>
        <dbReference type="EMBL" id="SJK98673.1"/>
    </source>
</evidence>
<dbReference type="FunFam" id="1.10.510.10:FF:000571">
    <property type="entry name" value="Maternal embryonic leucine zipper kinase"/>
    <property type="match status" value="1"/>
</dbReference>
<accession>A0A284QQF9</accession>
<sequence length="963" mass="104261">MAFSVYSSPPRAPPVMYKAPLGTRWEKEKAAAGGAEAFEYATDPKCIGPWIIGECVGKGASGRVKIAKHKRTGQLAAVKILPLAPLVNSRASLATQQAKTEKQRLGIDREITMMKLMNHPNILRIYDVYEGTRELFLILEYVEGGELFDFLVNKGRLDPSEALTVFLQIIYGLNYAHTFSIIHRDLKPENILIASFNPPLVKIADWGMAAFAPPSLHLETSCGSPHYASPEIVNGHRYQGTATDIWSCGIVLFALLSGRLPFDDKDVGILLSKVKSGVFEMPQSLDPLAKNLLSRMLVVDVHQRITIPEILVHPWVTSSAAALVSKIPPNPSVPPSPEVLARPILHPSLIDADLFSSLRIIWGKYTDREGESIKRDLCSPAGQGVHAKAFYFLLGKYREETSKLDDPKLTNSAVADVSLGSMSFNLGWELDTKIGTGLLKKYDGSNRDPFPIQGRSRSVAAPIGLHPVPPSIRRTATISSRERPASPAGPRYPAAKEPVVRSGFHVPRSHPKSSFASAGGPRSQPPRRGYTFSHPAVKDASSASVETSSVQRAASHRVSVATHCPPSELPVKSSRRIDNSVLPFPAVGRSSSTRKPSLAPVSPMSDMSSHIKADPCSTETKADDLLVKINNLTITDKHNQQQRMSVCSDKENKGIGEESWSYVGTDEGPSGIGLNVGRDVGREVGNVVVDDDTIPNKGMKERKTRPPPLELPSLSKKRSTLSILPSPVALSPPLSSVHTHSRLLTSPVVGEFKGWFSNLFSWKHQGAHSQSSPWTLYSTDDSVKTCDVVKRALEGMGVITDSPSSTISPGSSGTSQPTFLRCRLDESSCGELANMKPVRFKVWFSPTAANLAIPNSPLMSPTSNFLSAPPPPAVLSHGRASIFVNKSPHIVPLPSPNPCASSSVSCVYVSMISLVQERGSATTFRAIWRRMKDVYSQGSIAADCFSPAMVSTPVVEGCPTFAV</sequence>
<dbReference type="Proteomes" id="UP000219338">
    <property type="component" value="Unassembled WGS sequence"/>
</dbReference>